<sequence>MSSSPHSRTRRRALPLLLTAAVALAGCAAPEPTLPHWPAPDSQPGAALPVGAQYVQPGVDESAESQDREPYGSIRPDSSTVAERVPAIIERGRLIVGVAQSLNRLGFRDPVTGDLAGFEVDLAREIARDIFGDPSKVEYRYVESREREDALRKGDVDMVIRTMSITRTRQESVEFSTPYLRVNPRLLVLDDSDINGFDDLGDKTVCMARDSTSVLQVQRLHVGRVMETRTWTDCLMAMQRFQVDAVYTDDAILSGLQAQDPYTTLAGEYGEDSYYAVAMAPPGYPRDTRGLVMQVNETLERIRSDGTWDDLYEKWMAEYLGEPSPLPIKYRSQAESEALDDQREKVMDNDR</sequence>
<comment type="similarity">
    <text evidence="1">Belongs to the bacterial solute-binding protein 3 family.</text>
</comment>
<evidence type="ECO:0000256" key="2">
    <source>
        <dbReference type="ARBA" id="ARBA00022448"/>
    </source>
</evidence>
<dbReference type="Proteomes" id="UP000824189">
    <property type="component" value="Unassembled WGS sequence"/>
</dbReference>
<name>A0A9D1UPU5_9CORY</name>
<keyword evidence="3 4" id="KW-0732">Signal</keyword>
<feature type="chain" id="PRO_5039466984" evidence="4">
    <location>
        <begin position="29"/>
        <end position="351"/>
    </location>
</feature>
<dbReference type="GO" id="GO:0006865">
    <property type="term" value="P:amino acid transport"/>
    <property type="evidence" value="ECO:0007669"/>
    <property type="project" value="TreeGrafter"/>
</dbReference>
<dbReference type="PANTHER" id="PTHR30085:SF6">
    <property type="entry name" value="ABC TRANSPORTER GLUTAMINE-BINDING PROTEIN GLNH"/>
    <property type="match status" value="1"/>
</dbReference>
<protein>
    <submittedName>
        <fullName evidence="6">Glutamate ABC transporter substrate-binding protein</fullName>
    </submittedName>
</protein>
<dbReference type="SUPFAM" id="SSF53850">
    <property type="entry name" value="Periplasmic binding protein-like II"/>
    <property type="match status" value="1"/>
</dbReference>
<feature type="signal peptide" evidence="4">
    <location>
        <begin position="1"/>
        <end position="28"/>
    </location>
</feature>
<dbReference type="InterPro" id="IPR051455">
    <property type="entry name" value="Bact_solute-bind_prot3"/>
</dbReference>
<gene>
    <name evidence="6" type="ORF">H9867_04740</name>
</gene>
<dbReference type="Gene3D" id="3.40.190.10">
    <property type="entry name" value="Periplasmic binding protein-like II"/>
    <property type="match status" value="2"/>
</dbReference>
<reference evidence="6" key="2">
    <citation type="submission" date="2021-04" db="EMBL/GenBank/DDBJ databases">
        <authorList>
            <person name="Gilroy R."/>
        </authorList>
    </citation>
    <scope>NUCLEOTIDE SEQUENCE</scope>
    <source>
        <strain evidence="6">4376</strain>
    </source>
</reference>
<evidence type="ECO:0000259" key="5">
    <source>
        <dbReference type="SMART" id="SM00062"/>
    </source>
</evidence>
<reference evidence="6" key="1">
    <citation type="journal article" date="2021" name="PeerJ">
        <title>Extensive microbial diversity within the chicken gut microbiome revealed by metagenomics and culture.</title>
        <authorList>
            <person name="Gilroy R."/>
            <person name="Ravi A."/>
            <person name="Getino M."/>
            <person name="Pursley I."/>
            <person name="Horton D.L."/>
            <person name="Alikhan N.F."/>
            <person name="Baker D."/>
            <person name="Gharbi K."/>
            <person name="Hall N."/>
            <person name="Watson M."/>
            <person name="Adriaenssens E.M."/>
            <person name="Foster-Nyarko E."/>
            <person name="Jarju S."/>
            <person name="Secka A."/>
            <person name="Antonio M."/>
            <person name="Oren A."/>
            <person name="Chaudhuri R.R."/>
            <person name="La Ragione R."/>
            <person name="Hildebrand F."/>
            <person name="Pallen M.J."/>
        </authorList>
    </citation>
    <scope>NUCLEOTIDE SEQUENCE</scope>
    <source>
        <strain evidence="6">4376</strain>
    </source>
</reference>
<dbReference type="EMBL" id="DXFZ01000057">
    <property type="protein sequence ID" value="HIW95774.1"/>
    <property type="molecule type" value="Genomic_DNA"/>
</dbReference>
<proteinExistence type="inferred from homology"/>
<dbReference type="CDD" id="cd13690">
    <property type="entry name" value="PBP2_GluB"/>
    <property type="match status" value="1"/>
</dbReference>
<evidence type="ECO:0000313" key="6">
    <source>
        <dbReference type="EMBL" id="HIW95774.1"/>
    </source>
</evidence>
<comment type="caution">
    <text evidence="6">The sequence shown here is derived from an EMBL/GenBank/DDBJ whole genome shotgun (WGS) entry which is preliminary data.</text>
</comment>
<dbReference type="AlphaFoldDB" id="A0A9D1UPU5"/>
<evidence type="ECO:0000256" key="4">
    <source>
        <dbReference type="SAM" id="SignalP"/>
    </source>
</evidence>
<dbReference type="SMART" id="SM00062">
    <property type="entry name" value="PBPb"/>
    <property type="match status" value="1"/>
</dbReference>
<dbReference type="GO" id="GO:0030288">
    <property type="term" value="C:outer membrane-bounded periplasmic space"/>
    <property type="evidence" value="ECO:0007669"/>
    <property type="project" value="TreeGrafter"/>
</dbReference>
<evidence type="ECO:0000256" key="3">
    <source>
        <dbReference type="ARBA" id="ARBA00022729"/>
    </source>
</evidence>
<dbReference type="GO" id="GO:0005576">
    <property type="term" value="C:extracellular region"/>
    <property type="evidence" value="ECO:0007669"/>
    <property type="project" value="TreeGrafter"/>
</dbReference>
<evidence type="ECO:0000313" key="7">
    <source>
        <dbReference type="Proteomes" id="UP000824189"/>
    </source>
</evidence>
<evidence type="ECO:0000256" key="1">
    <source>
        <dbReference type="ARBA" id="ARBA00010333"/>
    </source>
</evidence>
<dbReference type="PANTHER" id="PTHR30085">
    <property type="entry name" value="AMINO ACID ABC TRANSPORTER PERMEASE"/>
    <property type="match status" value="1"/>
</dbReference>
<keyword evidence="2" id="KW-0813">Transport</keyword>
<organism evidence="6 7">
    <name type="scientific">Candidatus Corynebacterium gallistercoris</name>
    <dbReference type="NCBI Taxonomy" id="2838530"/>
    <lineage>
        <taxon>Bacteria</taxon>
        <taxon>Bacillati</taxon>
        <taxon>Actinomycetota</taxon>
        <taxon>Actinomycetes</taxon>
        <taxon>Mycobacteriales</taxon>
        <taxon>Corynebacteriaceae</taxon>
        <taxon>Corynebacterium</taxon>
    </lineage>
</organism>
<feature type="domain" description="Solute-binding protein family 3/N-terminal" evidence="5">
    <location>
        <begin position="93"/>
        <end position="319"/>
    </location>
</feature>
<dbReference type="Pfam" id="PF00497">
    <property type="entry name" value="SBP_bac_3"/>
    <property type="match status" value="1"/>
</dbReference>
<accession>A0A9D1UPU5</accession>
<dbReference type="InterPro" id="IPR001638">
    <property type="entry name" value="Solute-binding_3/MltF_N"/>
</dbReference>